<reference evidence="1" key="1">
    <citation type="submission" date="2007-11" db="EMBL/GenBank/DDBJ databases">
        <title>Complete sequence of Petroga mobilis SJ95.</title>
        <authorList>
            <consortium name="US DOE Joint Genome Institute"/>
            <person name="Copeland A."/>
            <person name="Lucas S."/>
            <person name="Lapidus A."/>
            <person name="Barry K."/>
            <person name="Glavina del Rio T."/>
            <person name="Dalin E."/>
            <person name="Tice H."/>
            <person name="Pitluck S."/>
            <person name="Meincke L."/>
            <person name="Brettin T."/>
            <person name="Bruce D."/>
            <person name="Detter J.C."/>
            <person name="Han C."/>
            <person name="Kuske C.R."/>
            <person name="Schmutz J."/>
            <person name="Larimer F."/>
            <person name="Land M."/>
            <person name="Hauser L."/>
            <person name="Kyrpides N."/>
            <person name="Mikhailova N."/>
            <person name="Noll K."/>
            <person name="Richardson P."/>
        </authorList>
    </citation>
    <scope>NUCLEOTIDE SEQUENCE [LARGE SCALE GENOMIC DNA]</scope>
    <source>
        <strain evidence="1">SJ95</strain>
    </source>
</reference>
<sequence>MTEERQEHIENDHPEMRGQIHKIRYTLLDPYIIVRSRTDENVELFYKFYQHTPVKAKYLCVVVKNLSNDLFVITAYFTDTIKRGEILWEKK</sequence>
<dbReference type="Proteomes" id="UP000000789">
    <property type="component" value="Chromosome"/>
</dbReference>
<dbReference type="eggNOG" id="ENOG5032W0I">
    <property type="taxonomic scope" value="Bacteria"/>
</dbReference>
<dbReference type="AlphaFoldDB" id="A9BHE8"/>
<evidence type="ECO:0000313" key="1">
    <source>
        <dbReference type="EMBL" id="ABX31557.1"/>
    </source>
</evidence>
<dbReference type="EMBL" id="CP000879">
    <property type="protein sequence ID" value="ABX31557.1"/>
    <property type="molecule type" value="Genomic_DNA"/>
</dbReference>
<dbReference type="KEGG" id="pmo:Pmob_0833"/>
<name>A9BHE8_PETMO</name>
<organism evidence="1 2">
    <name type="scientific">Petrotoga mobilis (strain DSM 10674 / SJ95)</name>
    <dbReference type="NCBI Taxonomy" id="403833"/>
    <lineage>
        <taxon>Bacteria</taxon>
        <taxon>Thermotogati</taxon>
        <taxon>Thermotogota</taxon>
        <taxon>Thermotogae</taxon>
        <taxon>Petrotogales</taxon>
        <taxon>Petrotogaceae</taxon>
        <taxon>Petrotoga</taxon>
    </lineage>
</organism>
<evidence type="ECO:0008006" key="3">
    <source>
        <dbReference type="Google" id="ProtNLM"/>
    </source>
</evidence>
<proteinExistence type="predicted"/>
<keyword evidence="2" id="KW-1185">Reference proteome</keyword>
<evidence type="ECO:0000313" key="2">
    <source>
        <dbReference type="Proteomes" id="UP000000789"/>
    </source>
</evidence>
<accession>A9BHE8</accession>
<dbReference type="HOGENOM" id="CLU_179865_0_0_0"/>
<dbReference type="STRING" id="403833.Pmob_0833"/>
<gene>
    <name evidence="1" type="ordered locus">Pmob_0833</name>
</gene>
<protein>
    <recommendedName>
        <fullName evidence="3">Phage-Barnase-EndoU-ColicinE5/D-RelE like nuclease 2 domain-containing protein</fullName>
    </recommendedName>
</protein>